<dbReference type="EMBL" id="DSRU01000274">
    <property type="protein sequence ID" value="HFM99779.1"/>
    <property type="molecule type" value="Genomic_DNA"/>
</dbReference>
<organism evidence="1">
    <name type="scientific">Oscillatoriales cyanobacterium SpSt-418</name>
    <dbReference type="NCBI Taxonomy" id="2282169"/>
    <lineage>
        <taxon>Bacteria</taxon>
        <taxon>Bacillati</taxon>
        <taxon>Cyanobacteriota</taxon>
        <taxon>Cyanophyceae</taxon>
        <taxon>Oscillatoriophycideae</taxon>
        <taxon>Oscillatoriales</taxon>
    </lineage>
</organism>
<sequence>MVIARLFTFALLLGSLLGVPTPVILASVPPMQVAQSVWRRHVSQAGGFSILFPGTPQTLQRTVPITDAIAETVTMLYVFREQESSMYAVAYNDFNFIEEETVSPDVIEASLNSGRDGMLKSNRATLLSERKISLGDYPGREIRFRQADGWVGKARFYFVNKRLYQVLTLVDSKVERNLTKSIDGFLASFQLLTESEQ</sequence>
<comment type="caution">
    <text evidence="1">The sequence shown here is derived from an EMBL/GenBank/DDBJ whole genome shotgun (WGS) entry which is preliminary data.</text>
</comment>
<name>A0A7C3PHS1_9CYAN</name>
<accession>A0A7C3PHS1</accession>
<proteinExistence type="predicted"/>
<evidence type="ECO:0008006" key="2">
    <source>
        <dbReference type="Google" id="ProtNLM"/>
    </source>
</evidence>
<dbReference type="AlphaFoldDB" id="A0A7C3PHS1"/>
<evidence type="ECO:0000313" key="1">
    <source>
        <dbReference type="EMBL" id="HFM99779.1"/>
    </source>
</evidence>
<protein>
    <recommendedName>
        <fullName evidence="2">DUF1795 domain-containing protein</fullName>
    </recommendedName>
</protein>
<gene>
    <name evidence="1" type="ORF">ENR64_18900</name>
</gene>
<reference evidence="1" key="1">
    <citation type="journal article" date="2020" name="mSystems">
        <title>Genome- and Community-Level Interaction Insights into Carbon Utilization and Element Cycling Functions of Hydrothermarchaeota in Hydrothermal Sediment.</title>
        <authorList>
            <person name="Zhou Z."/>
            <person name="Liu Y."/>
            <person name="Xu W."/>
            <person name="Pan J."/>
            <person name="Luo Z.H."/>
            <person name="Li M."/>
        </authorList>
    </citation>
    <scope>NUCLEOTIDE SEQUENCE [LARGE SCALE GENOMIC DNA]</scope>
    <source>
        <strain evidence="1">SpSt-418</strain>
    </source>
</reference>